<keyword evidence="1" id="KW-1133">Transmembrane helix</keyword>
<evidence type="ECO:0000256" key="1">
    <source>
        <dbReference type="SAM" id="Phobius"/>
    </source>
</evidence>
<evidence type="ECO:0000256" key="2">
    <source>
        <dbReference type="SAM" id="SignalP"/>
    </source>
</evidence>
<sequence>MKRLKKGAIAVAAASMVLSPVAASAAPAIDNSRATSAVRGENNLEGGSWIAIVLGLAIIAGGVWLAVDGDDDPVSP</sequence>
<keyword evidence="2" id="KW-0732">Signal</keyword>
<dbReference type="AlphaFoldDB" id="A0A1Y5Q4E2"/>
<reference evidence="3" key="1">
    <citation type="submission" date="2016-03" db="EMBL/GenBank/DDBJ databases">
        <authorList>
            <person name="Ploux O."/>
        </authorList>
    </citation>
    <scope>NUCLEOTIDE SEQUENCE</scope>
    <source>
        <strain evidence="3">UC10</strain>
    </source>
</reference>
<feature type="signal peptide" evidence="2">
    <location>
        <begin position="1"/>
        <end position="25"/>
    </location>
</feature>
<proteinExistence type="predicted"/>
<keyword evidence="1" id="KW-0812">Transmembrane</keyword>
<evidence type="ECO:0000313" key="3">
    <source>
        <dbReference type="EMBL" id="SBV34344.1"/>
    </source>
</evidence>
<dbReference type="KEGG" id="sphu:SPPYR_3229"/>
<accession>A0A1Y5Q4E2</accession>
<feature type="transmembrane region" description="Helical" evidence="1">
    <location>
        <begin position="49"/>
        <end position="67"/>
    </location>
</feature>
<protein>
    <recommendedName>
        <fullName evidence="4">Secreted protein</fullName>
    </recommendedName>
</protein>
<dbReference type="EMBL" id="LT598653">
    <property type="protein sequence ID" value="SBV34344.1"/>
    <property type="molecule type" value="Genomic_DNA"/>
</dbReference>
<evidence type="ECO:0008006" key="4">
    <source>
        <dbReference type="Google" id="ProtNLM"/>
    </source>
</evidence>
<gene>
    <name evidence="3" type="ORF">SPPYR_3229</name>
</gene>
<keyword evidence="1" id="KW-0472">Membrane</keyword>
<organism evidence="3">
    <name type="scientific">uncultured Sphingopyxis sp</name>
    <dbReference type="NCBI Taxonomy" id="310581"/>
    <lineage>
        <taxon>Bacteria</taxon>
        <taxon>Pseudomonadati</taxon>
        <taxon>Pseudomonadota</taxon>
        <taxon>Alphaproteobacteria</taxon>
        <taxon>Sphingomonadales</taxon>
        <taxon>Sphingomonadaceae</taxon>
        <taxon>Sphingopyxis</taxon>
        <taxon>environmental samples</taxon>
    </lineage>
</organism>
<feature type="chain" id="PRO_5010996286" description="Secreted protein" evidence="2">
    <location>
        <begin position="26"/>
        <end position="76"/>
    </location>
</feature>
<name>A0A1Y5Q4E2_9SPHN</name>